<dbReference type="AlphaFoldDB" id="A0A821XJW6"/>
<organism evidence="1 2">
    <name type="scientific">Rotaria socialis</name>
    <dbReference type="NCBI Taxonomy" id="392032"/>
    <lineage>
        <taxon>Eukaryota</taxon>
        <taxon>Metazoa</taxon>
        <taxon>Spiralia</taxon>
        <taxon>Gnathifera</taxon>
        <taxon>Rotifera</taxon>
        <taxon>Eurotatoria</taxon>
        <taxon>Bdelloidea</taxon>
        <taxon>Philodinida</taxon>
        <taxon>Philodinidae</taxon>
        <taxon>Rotaria</taxon>
    </lineage>
</organism>
<evidence type="ECO:0000313" key="2">
    <source>
        <dbReference type="Proteomes" id="UP000663838"/>
    </source>
</evidence>
<protein>
    <submittedName>
        <fullName evidence="1">Uncharacterized protein</fullName>
    </submittedName>
</protein>
<name>A0A821XJW6_9BILA</name>
<reference evidence="1" key="1">
    <citation type="submission" date="2021-02" db="EMBL/GenBank/DDBJ databases">
        <authorList>
            <person name="Nowell W R."/>
        </authorList>
    </citation>
    <scope>NUCLEOTIDE SEQUENCE</scope>
</reference>
<proteinExistence type="predicted"/>
<evidence type="ECO:0000313" key="1">
    <source>
        <dbReference type="EMBL" id="CAF4943168.1"/>
    </source>
</evidence>
<accession>A0A821XJW6</accession>
<dbReference type="Proteomes" id="UP000663838">
    <property type="component" value="Unassembled WGS sequence"/>
</dbReference>
<feature type="non-terminal residue" evidence="1">
    <location>
        <position position="47"/>
    </location>
</feature>
<dbReference type="EMBL" id="CAJOBS010010916">
    <property type="protein sequence ID" value="CAF4943168.1"/>
    <property type="molecule type" value="Genomic_DNA"/>
</dbReference>
<gene>
    <name evidence="1" type="ORF">TOA249_LOCUS33490</name>
</gene>
<sequence length="47" mass="5514">MGTLNLSEKNNFIYLYNFYKSNPGRALRRPYTVKYGPYTACILPYTT</sequence>
<comment type="caution">
    <text evidence="1">The sequence shown here is derived from an EMBL/GenBank/DDBJ whole genome shotgun (WGS) entry which is preliminary data.</text>
</comment>